<accession>A0A0G1S653</accession>
<reference evidence="2 3" key="1">
    <citation type="journal article" date="2015" name="Nature">
        <title>rRNA introns, odd ribosomes, and small enigmatic genomes across a large radiation of phyla.</title>
        <authorList>
            <person name="Brown C.T."/>
            <person name="Hug L.A."/>
            <person name="Thomas B.C."/>
            <person name="Sharon I."/>
            <person name="Castelle C.J."/>
            <person name="Singh A."/>
            <person name="Wilkins M.J."/>
            <person name="Williams K.H."/>
            <person name="Banfield J.F."/>
        </authorList>
    </citation>
    <scope>NUCLEOTIDE SEQUENCE [LARGE SCALE GENOMIC DNA]</scope>
</reference>
<sequence length="262" mass="29479">MHKTLVLIRTHLSDALSYRGDIFLYTIANIIQPLVLIAIWLAIGASGGSLPLPQVQLVQYYLLGMFIQIFTGAWASPFLSRDIRLGGLSPFLVKPLTVLQFQIGQNLAEKLFKTLYTLPVIIFLFLVSSTTFPAAGPLIILFFFAAILLAGIFLFFADLCIGLSAFWLEDALSLREFYDFTRYLFSGRLFPLVALPLWLRSAAVILPFRYTHSFPLEIILNQLTPVQMAIGFGYQLIWVIAVVLLYHQLWHRGLKVYSASGA</sequence>
<feature type="transmembrane region" description="Helical" evidence="1">
    <location>
        <begin position="138"/>
        <end position="168"/>
    </location>
</feature>
<dbReference type="InterPro" id="IPR010390">
    <property type="entry name" value="ABC-2_transporter-like"/>
</dbReference>
<dbReference type="PANTHER" id="PTHR36832:SF1">
    <property type="entry name" value="SLR1174 PROTEIN"/>
    <property type="match status" value="1"/>
</dbReference>
<dbReference type="Proteomes" id="UP000034364">
    <property type="component" value="Unassembled WGS sequence"/>
</dbReference>
<evidence type="ECO:0000256" key="1">
    <source>
        <dbReference type="SAM" id="Phobius"/>
    </source>
</evidence>
<evidence type="ECO:0008006" key="4">
    <source>
        <dbReference type="Google" id="ProtNLM"/>
    </source>
</evidence>
<evidence type="ECO:0000313" key="2">
    <source>
        <dbReference type="EMBL" id="KKU64994.1"/>
    </source>
</evidence>
<keyword evidence="1" id="KW-1133">Transmembrane helix</keyword>
<dbReference type="PANTHER" id="PTHR36832">
    <property type="entry name" value="SLR1174 PROTEIN-RELATED"/>
    <property type="match status" value="1"/>
</dbReference>
<proteinExistence type="predicted"/>
<feature type="transmembrane region" description="Helical" evidence="1">
    <location>
        <begin position="22"/>
        <end position="43"/>
    </location>
</feature>
<feature type="transmembrane region" description="Helical" evidence="1">
    <location>
        <begin position="189"/>
        <end position="208"/>
    </location>
</feature>
<dbReference type="AlphaFoldDB" id="A0A0G1S653"/>
<protein>
    <recommendedName>
        <fullName evidence="4">ABC transporter permease protein</fullName>
    </recommendedName>
</protein>
<feature type="transmembrane region" description="Helical" evidence="1">
    <location>
        <begin position="228"/>
        <end position="246"/>
    </location>
</feature>
<feature type="transmembrane region" description="Helical" evidence="1">
    <location>
        <begin position="115"/>
        <end position="132"/>
    </location>
</feature>
<gene>
    <name evidence="2" type="ORF">UX87_C0002G0016</name>
</gene>
<name>A0A0G1S653_9BACT</name>
<comment type="caution">
    <text evidence="2">The sequence shown here is derived from an EMBL/GenBank/DDBJ whole genome shotgun (WGS) entry which is preliminary data.</text>
</comment>
<dbReference type="EMBL" id="LCNV01000002">
    <property type="protein sequence ID" value="KKU64994.1"/>
    <property type="molecule type" value="Genomic_DNA"/>
</dbReference>
<evidence type="ECO:0000313" key="3">
    <source>
        <dbReference type="Proteomes" id="UP000034364"/>
    </source>
</evidence>
<organism evidence="2 3">
    <name type="scientific">Candidatus Amesbacteria bacterium GW2011_GWA1_47_16</name>
    <dbReference type="NCBI Taxonomy" id="1618353"/>
    <lineage>
        <taxon>Bacteria</taxon>
        <taxon>Candidatus Amesiibacteriota</taxon>
    </lineage>
</organism>
<keyword evidence="1" id="KW-0472">Membrane</keyword>
<feature type="transmembrane region" description="Helical" evidence="1">
    <location>
        <begin position="58"/>
        <end position="79"/>
    </location>
</feature>
<dbReference type="Pfam" id="PF06182">
    <property type="entry name" value="ABC2_membrane_6"/>
    <property type="match status" value="1"/>
</dbReference>
<keyword evidence="1" id="KW-0812">Transmembrane</keyword>